<comment type="caution">
    <text evidence="1">The sequence shown here is derived from an EMBL/GenBank/DDBJ whole genome shotgun (WGS) entry which is preliminary data.</text>
</comment>
<name>A0A1F2WG66_9ACTN</name>
<protein>
    <submittedName>
        <fullName evidence="1">Uncharacterized protein</fullName>
    </submittedName>
</protein>
<dbReference type="AlphaFoldDB" id="A0A1F2WG66"/>
<sequence length="170" mass="17736">MTVFSGTLMLQVANAIATGCLAVLTMAGRPANRVFVTQGEVAWDECDCGQLSVAVTRVTTTETFPAETQPRRPCGDIMMIELQVGIVRCVPSADVNGTAPPAGDLTAAAGISFLDIYDIRATTQDVLCTLVDTNVIQDFFIGDQTSTGPLGGCGGSVLNVKVAFVHCMGC</sequence>
<reference evidence="1 2" key="1">
    <citation type="journal article" date="2016" name="Nat. Commun.">
        <title>Thousands of microbial genomes shed light on interconnected biogeochemical processes in an aquifer system.</title>
        <authorList>
            <person name="Anantharaman K."/>
            <person name="Brown C.T."/>
            <person name="Hug L.A."/>
            <person name="Sharon I."/>
            <person name="Castelle C.J."/>
            <person name="Probst A.J."/>
            <person name="Thomas B.C."/>
            <person name="Singh A."/>
            <person name="Wilkins M.J."/>
            <person name="Karaoz U."/>
            <person name="Brodie E.L."/>
            <person name="Williams K.H."/>
            <person name="Hubbard S.S."/>
            <person name="Banfield J.F."/>
        </authorList>
    </citation>
    <scope>NUCLEOTIDE SEQUENCE [LARGE SCALE GENOMIC DNA]</scope>
</reference>
<proteinExistence type="predicted"/>
<organism evidence="1 2">
    <name type="scientific">Candidatus Solincola sediminis</name>
    <dbReference type="NCBI Taxonomy" id="1797199"/>
    <lineage>
        <taxon>Bacteria</taxon>
        <taxon>Bacillati</taxon>
        <taxon>Actinomycetota</taxon>
        <taxon>Candidatus Geothermincolia</taxon>
        <taxon>Candidatus Geothermincolales</taxon>
        <taxon>Candidatus Geothermincolaceae</taxon>
        <taxon>Candidatus Solincola</taxon>
    </lineage>
</organism>
<evidence type="ECO:0000313" key="1">
    <source>
        <dbReference type="EMBL" id="OFW55849.1"/>
    </source>
</evidence>
<gene>
    <name evidence="1" type="ORF">A2Y75_05390</name>
</gene>
<evidence type="ECO:0000313" key="2">
    <source>
        <dbReference type="Proteomes" id="UP000177876"/>
    </source>
</evidence>
<dbReference type="Proteomes" id="UP000177876">
    <property type="component" value="Unassembled WGS sequence"/>
</dbReference>
<accession>A0A1F2WG66</accession>
<dbReference type="EMBL" id="MELK01000051">
    <property type="protein sequence ID" value="OFW55849.1"/>
    <property type="molecule type" value="Genomic_DNA"/>
</dbReference>